<evidence type="ECO:0000313" key="2">
    <source>
        <dbReference type="EMBL" id="CAM75035.1"/>
    </source>
</evidence>
<name>A4TWM8_9PROT</name>
<reference evidence="2" key="1">
    <citation type="journal article" date="2007" name="J. Bacteriol.">
        <title>Comparative genome analysis of four magnetotactic bacteria reveals a complex set of group-specific genes implicated in magnetosome biomineralization and function.</title>
        <authorList>
            <person name="Richter M."/>
            <person name="Kube M."/>
            <person name="Bazylinski D.A."/>
            <person name="Lombardot T."/>
            <person name="Gloeckner F.O."/>
            <person name="Reinhardt R."/>
            <person name="Schueler D."/>
        </authorList>
    </citation>
    <scope>NUCLEOTIDE SEQUENCE</scope>
    <source>
        <strain evidence="2">MSR-1</strain>
    </source>
</reference>
<proteinExistence type="predicted"/>
<dbReference type="EMBL" id="CU459003">
    <property type="protein sequence ID" value="CAM75035.1"/>
    <property type="molecule type" value="Genomic_DNA"/>
</dbReference>
<gene>
    <name evidence="2" type="ORF">MGR_1717</name>
</gene>
<sequence>MDGTKQEQGEARSVSVVKHSYTIPCSSAFRDAIEALAARRHVNVGDIARSVLLVMPPSAIQGFPDPGDPEAGDRETVILKSGPSQGRPWWKPMVKRCGPPVRP</sequence>
<feature type="region of interest" description="Disordered" evidence="1">
    <location>
        <begin position="80"/>
        <end position="103"/>
    </location>
</feature>
<evidence type="ECO:0000256" key="1">
    <source>
        <dbReference type="SAM" id="MobiDB-lite"/>
    </source>
</evidence>
<accession>A4TWM8</accession>
<protein>
    <submittedName>
        <fullName evidence="2">DnaJ-class molecular chaperone</fullName>
    </submittedName>
</protein>
<dbReference type="AlphaFoldDB" id="A4TWM8"/>
<organism evidence="2">
    <name type="scientific">Magnetospirillum gryphiswaldense</name>
    <dbReference type="NCBI Taxonomy" id="55518"/>
    <lineage>
        <taxon>Bacteria</taxon>
        <taxon>Pseudomonadati</taxon>
        <taxon>Pseudomonadota</taxon>
        <taxon>Alphaproteobacteria</taxon>
        <taxon>Rhodospirillales</taxon>
        <taxon>Rhodospirillaceae</taxon>
        <taxon>Magnetospirillum</taxon>
    </lineage>
</organism>